<dbReference type="EMBL" id="NPEZ01000001">
    <property type="protein sequence ID" value="OZT77981.1"/>
    <property type="molecule type" value="Genomic_DNA"/>
</dbReference>
<dbReference type="InterPro" id="IPR010434">
    <property type="entry name" value="DUF1033"/>
</dbReference>
<dbReference type="OrthoDB" id="2389779at2"/>
<gene>
    <name evidence="3" type="ORF">CFN03_01470</name>
    <name evidence="2" type="ORF">F7P68_0001185</name>
    <name evidence="1" type="ORF">SN16_01165</name>
</gene>
<reference evidence="6" key="3">
    <citation type="submission" date="2020-04" db="EMBL/GenBank/DDBJ databases">
        <title>Genome analysis and biological profiling of marine Cellulosimicrobium funkei MOSEL-ME6.</title>
        <authorList>
            <person name="Tanveer F."/>
            <person name="Xie Y."/>
            <person name="Shinwari Z.K."/>
        </authorList>
    </citation>
    <scope>NUCLEOTIDE SEQUENCE [LARGE SCALE GENOMIC DNA]</scope>
    <source>
        <strain evidence="6">MOSEL-ME25</strain>
    </source>
</reference>
<protein>
    <submittedName>
        <fullName evidence="3">DUF1033 domain-containing protein</fullName>
    </submittedName>
    <submittedName>
        <fullName evidence="2">DUF1033 family protein</fullName>
    </submittedName>
</protein>
<dbReference type="GeneID" id="77844151"/>
<dbReference type="Proteomes" id="UP000216682">
    <property type="component" value="Unassembled WGS sequence"/>
</dbReference>
<name>A0A0C2HE85_9STAP</name>
<reference evidence="3 5" key="2">
    <citation type="submission" date="2017-07" db="EMBL/GenBank/DDBJ databases">
        <title>Shotgun whole genome sequences of three halophilic bacterial isolates.</title>
        <authorList>
            <person name="Pozzo T."/>
            <person name="Higdon S.M."/>
            <person name="Quillaguaman J."/>
        </authorList>
    </citation>
    <scope>NUCLEOTIDE SEQUENCE [LARGE SCALE GENOMIC DNA]</scope>
    <source>
        <strain evidence="3 5">BU-1</strain>
    </source>
</reference>
<dbReference type="Proteomes" id="UP000527860">
    <property type="component" value="Unassembled WGS sequence"/>
</dbReference>
<keyword evidence="6" id="KW-1185">Reference proteome</keyword>
<evidence type="ECO:0000313" key="1">
    <source>
        <dbReference type="EMBL" id="KIH72000.1"/>
    </source>
</evidence>
<evidence type="ECO:0000313" key="6">
    <source>
        <dbReference type="Proteomes" id="UP000527860"/>
    </source>
</evidence>
<reference evidence="2" key="4">
    <citation type="submission" date="2020-04" db="EMBL/GenBank/DDBJ databases">
        <authorList>
            <person name="Tanveer F."/>
            <person name="Xie Y."/>
            <person name="Shinwari Z.K."/>
        </authorList>
    </citation>
    <scope>NUCLEOTIDE SEQUENCE</scope>
    <source>
        <strain evidence="2">MOSEL-ME25</strain>
    </source>
</reference>
<dbReference type="EMBL" id="JABEVU030000001">
    <property type="protein sequence ID" value="MDB0579150.1"/>
    <property type="molecule type" value="Genomic_DNA"/>
</dbReference>
<dbReference type="STRING" id="45670.SN16_01165"/>
<sequence length="96" mass="11565">MFKIVILRADYEGWWLFEGWQEDIIRQFSYESETAMKDAYRDIIQKMKEQFHSFKEGKYSLLAFFNSCEMENCEDCGEDLQIFYTPMMLKDGELIA</sequence>
<reference evidence="2 6" key="5">
    <citation type="submission" date="2022-12" db="EMBL/GenBank/DDBJ databases">
        <title>Genome analysis and biological profiling of marine Salinicoccus roseus MOSEL-ME25.</title>
        <authorList>
            <person name="Mirza F.T."/>
            <person name="Xie Y."/>
            <person name="Shinwari Z.K."/>
        </authorList>
    </citation>
    <scope>NUCLEOTIDE SEQUENCE [LARGE SCALE GENOMIC DNA]</scope>
    <source>
        <strain evidence="2 6">MOSEL-ME25</strain>
    </source>
</reference>
<evidence type="ECO:0000313" key="4">
    <source>
        <dbReference type="Proteomes" id="UP000031546"/>
    </source>
</evidence>
<organism evidence="1 4">
    <name type="scientific">Salinicoccus roseus</name>
    <dbReference type="NCBI Taxonomy" id="45670"/>
    <lineage>
        <taxon>Bacteria</taxon>
        <taxon>Bacillati</taxon>
        <taxon>Bacillota</taxon>
        <taxon>Bacilli</taxon>
        <taxon>Bacillales</taxon>
        <taxon>Staphylococcaceae</taxon>
        <taxon>Salinicoccus</taxon>
    </lineage>
</organism>
<dbReference type="Pfam" id="PF06279">
    <property type="entry name" value="DUF1033"/>
    <property type="match status" value="1"/>
</dbReference>
<dbReference type="RefSeq" id="WP_040104773.1">
    <property type="nucleotide sequence ID" value="NZ_BMCA01000001.1"/>
</dbReference>
<reference evidence="1 4" key="1">
    <citation type="submission" date="2015-01" db="EMBL/GenBank/DDBJ databases">
        <title>Genome sequences of high lactate-tolerant strain Salinicoccus roseus W12 with industrial interest.</title>
        <authorList>
            <person name="Wang H."/>
            <person name="Yu B."/>
        </authorList>
    </citation>
    <scope>NUCLEOTIDE SEQUENCE [LARGE SCALE GENOMIC DNA]</scope>
    <source>
        <strain evidence="1 4">W12</strain>
    </source>
</reference>
<evidence type="ECO:0000313" key="2">
    <source>
        <dbReference type="EMBL" id="MDB0579150.1"/>
    </source>
</evidence>
<dbReference type="EMBL" id="JXII01000001">
    <property type="protein sequence ID" value="KIH72000.1"/>
    <property type="molecule type" value="Genomic_DNA"/>
</dbReference>
<accession>A0A0C2HE85</accession>
<evidence type="ECO:0000313" key="3">
    <source>
        <dbReference type="EMBL" id="OZT77981.1"/>
    </source>
</evidence>
<dbReference type="Proteomes" id="UP000031546">
    <property type="component" value="Unassembled WGS sequence"/>
</dbReference>
<proteinExistence type="predicted"/>
<dbReference type="AlphaFoldDB" id="A0A0C2HE85"/>
<comment type="caution">
    <text evidence="1">The sequence shown here is derived from an EMBL/GenBank/DDBJ whole genome shotgun (WGS) entry which is preliminary data.</text>
</comment>
<evidence type="ECO:0000313" key="5">
    <source>
        <dbReference type="Proteomes" id="UP000216682"/>
    </source>
</evidence>